<dbReference type="GO" id="GO:0005983">
    <property type="term" value="P:starch catabolic process"/>
    <property type="evidence" value="ECO:0007669"/>
    <property type="project" value="TreeGrafter"/>
</dbReference>
<evidence type="ECO:0000259" key="4">
    <source>
        <dbReference type="PROSITE" id="PS50054"/>
    </source>
</evidence>
<evidence type="ECO:0000313" key="7">
    <source>
        <dbReference type="Proteomes" id="UP000886520"/>
    </source>
</evidence>
<dbReference type="CDD" id="cd14526">
    <property type="entry name" value="DSP_laforin-like"/>
    <property type="match status" value="1"/>
</dbReference>
<comment type="caution">
    <text evidence="6">The sequence shown here is derived from an EMBL/GenBank/DDBJ whole genome shotgun (WGS) entry which is preliminary data.</text>
</comment>
<dbReference type="AlphaFoldDB" id="A0A9D4VAX1"/>
<organism evidence="6 7">
    <name type="scientific">Adiantum capillus-veneris</name>
    <name type="common">Maidenhair fern</name>
    <dbReference type="NCBI Taxonomy" id="13818"/>
    <lineage>
        <taxon>Eukaryota</taxon>
        <taxon>Viridiplantae</taxon>
        <taxon>Streptophyta</taxon>
        <taxon>Embryophyta</taxon>
        <taxon>Tracheophyta</taxon>
        <taxon>Polypodiopsida</taxon>
        <taxon>Polypodiidae</taxon>
        <taxon>Polypodiales</taxon>
        <taxon>Pteridineae</taxon>
        <taxon>Pteridaceae</taxon>
        <taxon>Vittarioideae</taxon>
        <taxon>Adiantum</taxon>
    </lineage>
</organism>
<evidence type="ECO:0000256" key="2">
    <source>
        <dbReference type="ARBA" id="ARBA00022912"/>
    </source>
</evidence>
<protein>
    <recommendedName>
        <fullName evidence="8">Phosphoglucan phosphatase LSF2, chloroplastic</fullName>
    </recommendedName>
</protein>
<evidence type="ECO:0000259" key="5">
    <source>
        <dbReference type="PROSITE" id="PS50056"/>
    </source>
</evidence>
<gene>
    <name evidence="6" type="ORF">GOP47_0001865</name>
</gene>
<dbReference type="Gene3D" id="3.90.190.10">
    <property type="entry name" value="Protein tyrosine phosphatase superfamily"/>
    <property type="match status" value="1"/>
</dbReference>
<dbReference type="EMBL" id="JABFUD020000003">
    <property type="protein sequence ID" value="KAI5082122.1"/>
    <property type="molecule type" value="Genomic_DNA"/>
</dbReference>
<keyword evidence="1" id="KW-0378">Hydrolase</keyword>
<reference evidence="6" key="1">
    <citation type="submission" date="2021-01" db="EMBL/GenBank/DDBJ databases">
        <title>Adiantum capillus-veneris genome.</title>
        <authorList>
            <person name="Fang Y."/>
            <person name="Liao Q."/>
        </authorList>
    </citation>
    <scope>NUCLEOTIDE SEQUENCE</scope>
    <source>
        <strain evidence="6">H3</strain>
        <tissue evidence="6">Leaf</tissue>
    </source>
</reference>
<dbReference type="PROSITE" id="PS50056">
    <property type="entry name" value="TYR_PHOSPHATASE_2"/>
    <property type="match status" value="1"/>
</dbReference>
<evidence type="ECO:0008006" key="8">
    <source>
        <dbReference type="Google" id="ProtNLM"/>
    </source>
</evidence>
<keyword evidence="3" id="KW-0119">Carbohydrate metabolism</keyword>
<proteinExistence type="predicted"/>
<feature type="domain" description="Tyrosine specific protein phosphatases" evidence="5">
    <location>
        <begin position="180"/>
        <end position="238"/>
    </location>
</feature>
<dbReference type="GO" id="GO:2001070">
    <property type="term" value="F:starch binding"/>
    <property type="evidence" value="ECO:0007669"/>
    <property type="project" value="TreeGrafter"/>
</dbReference>
<feature type="domain" description="Tyrosine-protein phosphatase" evidence="4">
    <location>
        <begin position="103"/>
        <end position="259"/>
    </location>
</feature>
<dbReference type="PANTHER" id="PTHR46642">
    <property type="entry name" value="DUAL SPECIFICITY PHOSPHATASE, SUBGROUP, CATALYTIC DOMAIN"/>
    <property type="match status" value="1"/>
</dbReference>
<dbReference type="InterPro" id="IPR000340">
    <property type="entry name" value="Dual-sp_phosphatase_cat-dom"/>
</dbReference>
<dbReference type="InterPro" id="IPR029021">
    <property type="entry name" value="Prot-tyrosine_phosphatase-like"/>
</dbReference>
<dbReference type="PANTHER" id="PTHR46642:SF2">
    <property type="entry name" value="PHOSPHOGLUCAN PHOSPHATASE LSF2, CHLOROPLASTIC"/>
    <property type="match status" value="1"/>
</dbReference>
<dbReference type="SMART" id="SM00195">
    <property type="entry name" value="DSPc"/>
    <property type="match status" value="1"/>
</dbReference>
<dbReference type="GO" id="GO:0019203">
    <property type="term" value="F:carbohydrate phosphatase activity"/>
    <property type="evidence" value="ECO:0007669"/>
    <property type="project" value="InterPro"/>
</dbReference>
<dbReference type="Proteomes" id="UP000886520">
    <property type="component" value="Chromosome 2"/>
</dbReference>
<dbReference type="FunFam" id="3.90.190.10:FF:000075">
    <property type="entry name" value="Phosphoglucan phosphatase LSF2, chloroplastic"/>
    <property type="match status" value="1"/>
</dbReference>
<keyword evidence="2" id="KW-0904">Protein phosphatase</keyword>
<evidence type="ECO:0000313" key="6">
    <source>
        <dbReference type="EMBL" id="KAI5082122.1"/>
    </source>
</evidence>
<dbReference type="Pfam" id="PF00782">
    <property type="entry name" value="DSPc"/>
    <property type="match status" value="1"/>
</dbReference>
<dbReference type="InterPro" id="IPR045204">
    <property type="entry name" value="DSP_laforin-like"/>
</dbReference>
<accession>A0A9D4VAX1</accession>
<name>A0A9D4VAX1_ADICA</name>
<dbReference type="InterPro" id="IPR052832">
    <property type="entry name" value="Starch-Glucan_Phosphatase"/>
</dbReference>
<keyword evidence="7" id="KW-1185">Reference proteome</keyword>
<dbReference type="PROSITE" id="PS50054">
    <property type="entry name" value="TYR_PHOSPHATASE_DUAL"/>
    <property type="match status" value="1"/>
</dbReference>
<sequence length="290" mass="32607">MAFSLILTGSPASFPASRLSASTSNRHSTASFLSTNKATPWPRTLPVLKLSDHLRRRHISCCSAPSAPLTSSNEEISKSDEYNRTMQRQMRNPYEYHHDLGIYYTRIIDGLIVGSQPQSPDDVDKLYKDEGVRAILNLQQDKDIEYWGIDFNAITKRCDELGIQYMRSPARDFDPNSLRTELPKAVCLLDGAISQGKTVYVHCTAGLGRAPGVAIAYLYWFNGMNLDGAYNFLTSKRPCGPKKEAIRGATYDLAKNDAGKEPFEELPEYAFADVASWERQLIQERVRSLR</sequence>
<dbReference type="GO" id="GO:0009507">
    <property type="term" value="C:chloroplast"/>
    <property type="evidence" value="ECO:0007669"/>
    <property type="project" value="TreeGrafter"/>
</dbReference>
<dbReference type="InterPro" id="IPR020422">
    <property type="entry name" value="TYR_PHOSPHATASE_DUAL_dom"/>
</dbReference>
<dbReference type="GO" id="GO:0004721">
    <property type="term" value="F:phosphoprotein phosphatase activity"/>
    <property type="evidence" value="ECO:0007669"/>
    <property type="project" value="UniProtKB-KW"/>
</dbReference>
<dbReference type="InterPro" id="IPR000387">
    <property type="entry name" value="Tyr_Pase_dom"/>
</dbReference>
<evidence type="ECO:0000256" key="1">
    <source>
        <dbReference type="ARBA" id="ARBA00022801"/>
    </source>
</evidence>
<evidence type="ECO:0000256" key="3">
    <source>
        <dbReference type="ARBA" id="ARBA00023277"/>
    </source>
</evidence>
<dbReference type="OrthoDB" id="273181at2759"/>
<dbReference type="SUPFAM" id="SSF52799">
    <property type="entry name" value="(Phosphotyrosine protein) phosphatases II"/>
    <property type="match status" value="1"/>
</dbReference>